<dbReference type="SUPFAM" id="SSF47384">
    <property type="entry name" value="Homodimeric domain of signal transducing histidine kinase"/>
    <property type="match status" value="1"/>
</dbReference>
<feature type="modified residue" description="4-aspartylphosphate" evidence="7">
    <location>
        <position position="1155"/>
    </location>
</feature>
<dbReference type="PROSITE" id="PS01124">
    <property type="entry name" value="HTH_ARAC_FAMILY_2"/>
    <property type="match status" value="1"/>
</dbReference>
<dbReference type="InterPro" id="IPR001789">
    <property type="entry name" value="Sig_transdc_resp-reg_receiver"/>
</dbReference>
<evidence type="ECO:0000313" key="12">
    <source>
        <dbReference type="Proteomes" id="UP001153642"/>
    </source>
</evidence>
<dbReference type="InterPro" id="IPR009057">
    <property type="entry name" value="Homeodomain-like_sf"/>
</dbReference>
<dbReference type="InterPro" id="IPR011006">
    <property type="entry name" value="CheY-like_superfamily"/>
</dbReference>
<keyword evidence="3 7" id="KW-0597">Phosphoprotein</keyword>
<dbReference type="PROSITE" id="PS00041">
    <property type="entry name" value="HTH_ARAC_FAMILY_1"/>
    <property type="match status" value="1"/>
</dbReference>
<dbReference type="Gene3D" id="2.60.40.10">
    <property type="entry name" value="Immunoglobulins"/>
    <property type="match status" value="1"/>
</dbReference>
<dbReference type="EMBL" id="JAPMUA010000005">
    <property type="protein sequence ID" value="MDG3587074.1"/>
    <property type="molecule type" value="Genomic_DNA"/>
</dbReference>
<dbReference type="PANTHER" id="PTHR43547">
    <property type="entry name" value="TWO-COMPONENT HISTIDINE KINASE"/>
    <property type="match status" value="1"/>
</dbReference>
<dbReference type="Gene3D" id="1.10.10.60">
    <property type="entry name" value="Homeodomain-like"/>
    <property type="match status" value="2"/>
</dbReference>
<dbReference type="SUPFAM" id="SSF52172">
    <property type="entry name" value="CheY-like"/>
    <property type="match status" value="1"/>
</dbReference>
<dbReference type="Pfam" id="PF07495">
    <property type="entry name" value="Y_Y_Y"/>
    <property type="match status" value="1"/>
</dbReference>
<dbReference type="PROSITE" id="PS50110">
    <property type="entry name" value="RESPONSE_REGULATORY"/>
    <property type="match status" value="1"/>
</dbReference>
<dbReference type="PANTHER" id="PTHR43547:SF2">
    <property type="entry name" value="HYBRID SIGNAL TRANSDUCTION HISTIDINE KINASE C"/>
    <property type="match status" value="1"/>
</dbReference>
<dbReference type="CDD" id="cd00146">
    <property type="entry name" value="PKD"/>
    <property type="match status" value="1"/>
</dbReference>
<dbReference type="RefSeq" id="WP_277900660.1">
    <property type="nucleotide sequence ID" value="NZ_JAPMUA010000005.1"/>
</dbReference>
<sequence>MKDIPKVGIYSINQDDYGFIWIGTNGAGLYRYDGLEYDSYKYVLNDTTSLSSSVVYCTYLDSQHRFWVGTEQGLNLYDSDKDQFKRISNDGFGLPPNTNLSIRSLKEDKDGNLFIGTFGRGLYKMKFSTKPEIDKVGISKLNGTTPITILAIQMDEMGKLYAATNLGVQEYDAGKNMLKPSVFANGIVIKDGIHSLAIDEQDNIWVGSYSKGLYKINNIQHTKNKARSVEHYPISKNPLFSLTALHGGTVLCGTENDGLFHVDGNGNVINHYITSNKDEKSLLVNSIWSLFEDRDRKIWLGYYNKGIAVYDRLYDKFEGIESLYNNPNSLHAPSVTSISKDMSGKLWIGMDGGGIDIVDNTTKQFTHINTSDKSPYTGLTSNYIQTIYKDSQNNTWVASWDNGIYLLKNGSKNFINYNIDTTNGALLSNTIVSIDEDSKGNIWIGTFHNGLHSYNPSTGKFTNYNSAVFEEYGLDNSDVWKVLVDHQDNIWLGATHGLFKIKKQEDGEFQIVSMREQMQEAYNNPTTANHVLSLYEGKDKTIWIGTKGAGLAKYDVHTGTFKWYNKLTGLPLENICGIIESDEGDIWLTGNSGIVKMNSQTNEFVNYSVNDGLLSNDFNMNATYKCKDGEIYLGGYGGVDYFNPEHIETNRHETILYLSDLRIFNKRVLPTQPDSPLSKVIAETDSIALTNKQPVFTIEYSGINYTRPEKNEYAYYLAGYEDTWNYVGNAKSATYTNLDPGNYTFKLKSSNNDGVWNTDPLELKITILPPWWKTNWALFGYIALFFIGLYVLNKMTQSRIREKQIVKYEKEKRQQEKDLNEKKFQFFTNISHEFRTPLTLIMNPLQDIINNESVDFPKSIREKHNIIHKNTARLHRLVNELLDFRKLELNKIRVKAREFNLVTLANEVLSYFKEEAHAKNIAISMDTDENDLAIWADESMLEKIIFNVISNAFKATPNGGTISVSLRSKDDLVRFPLVNENYKSQAVEIIISDTGIGIAKEQVEKMFERFYQVEGSNKMYFSGTGIGLEVVQSFVELHKGKVEVESELEKGTVFKIILPKGKGHFKENEIYSDLNEQLPNAPKYIEATMSEEAEDECAMDGQANFYTLLLVEDNPELRNYLKNELKGHYKVVAANNGKEGLQMAKEVLPDVIITDVIMPEMNGFDFCKYIKTDIRTSHIPLLMLTAKAKIDDRIDGIEIGADAYMVKPFDMRLLKLRLSQLITSRQLIFNKYFSAISDVPSNVNTTSLDKEFIQKALNYINKNISEPDINVESLASHLNLSRSQVYRKLKALTGQTANEFIRNIRLHKAKALIQAGNNNISEVSYAVGFSSSSYFTKCFKACFGMLPTQVEEEVKTK</sequence>
<dbReference type="InterPro" id="IPR018060">
    <property type="entry name" value="HTH_AraC"/>
</dbReference>
<keyword evidence="11" id="KW-0067">ATP-binding</keyword>
<dbReference type="InterPro" id="IPR018062">
    <property type="entry name" value="HTH_AraC-typ_CS"/>
</dbReference>
<dbReference type="InterPro" id="IPR036097">
    <property type="entry name" value="HisK_dim/P_sf"/>
</dbReference>
<feature type="domain" description="Response regulatory" evidence="10">
    <location>
        <begin position="1107"/>
        <end position="1222"/>
    </location>
</feature>
<organism evidence="11 12">
    <name type="scientific">Galbibacter pacificus</name>
    <dbReference type="NCBI Taxonomy" id="2996052"/>
    <lineage>
        <taxon>Bacteria</taxon>
        <taxon>Pseudomonadati</taxon>
        <taxon>Bacteroidota</taxon>
        <taxon>Flavobacteriia</taxon>
        <taxon>Flavobacteriales</taxon>
        <taxon>Flavobacteriaceae</taxon>
        <taxon>Galbibacter</taxon>
    </lineage>
</organism>
<evidence type="ECO:0000256" key="3">
    <source>
        <dbReference type="ARBA" id="ARBA00022553"/>
    </source>
</evidence>
<dbReference type="CDD" id="cd17574">
    <property type="entry name" value="REC_OmpR"/>
    <property type="match status" value="1"/>
</dbReference>
<dbReference type="Pfam" id="PF12833">
    <property type="entry name" value="HTH_18"/>
    <property type="match status" value="1"/>
</dbReference>
<name>A0ABT6FUX6_9FLAO</name>
<dbReference type="SUPFAM" id="SSF46689">
    <property type="entry name" value="Homeodomain-like"/>
    <property type="match status" value="1"/>
</dbReference>
<keyword evidence="11" id="KW-0547">Nucleotide-binding</keyword>
<dbReference type="InterPro" id="IPR011123">
    <property type="entry name" value="Y_Y_Y"/>
</dbReference>
<dbReference type="SMART" id="SM00388">
    <property type="entry name" value="HisKA"/>
    <property type="match status" value="1"/>
</dbReference>
<evidence type="ECO:0000256" key="4">
    <source>
        <dbReference type="ARBA" id="ARBA00023015"/>
    </source>
</evidence>
<dbReference type="Pfam" id="PF00072">
    <property type="entry name" value="Response_reg"/>
    <property type="match status" value="1"/>
</dbReference>
<feature type="domain" description="HTH araC/xylS-type" evidence="8">
    <location>
        <begin position="1254"/>
        <end position="1353"/>
    </location>
</feature>
<evidence type="ECO:0000256" key="1">
    <source>
        <dbReference type="ARBA" id="ARBA00000085"/>
    </source>
</evidence>
<dbReference type="InterPro" id="IPR011110">
    <property type="entry name" value="Reg_prop"/>
</dbReference>
<comment type="caution">
    <text evidence="11">The sequence shown here is derived from an EMBL/GenBank/DDBJ whole genome shotgun (WGS) entry which is preliminary data.</text>
</comment>
<keyword evidence="12" id="KW-1185">Reference proteome</keyword>
<dbReference type="SMART" id="SM00387">
    <property type="entry name" value="HATPase_c"/>
    <property type="match status" value="1"/>
</dbReference>
<dbReference type="InterPro" id="IPR015943">
    <property type="entry name" value="WD40/YVTN_repeat-like_dom_sf"/>
</dbReference>
<evidence type="ECO:0000256" key="2">
    <source>
        <dbReference type="ARBA" id="ARBA00012438"/>
    </source>
</evidence>
<dbReference type="CDD" id="cd00082">
    <property type="entry name" value="HisKA"/>
    <property type="match status" value="1"/>
</dbReference>
<evidence type="ECO:0000259" key="10">
    <source>
        <dbReference type="PROSITE" id="PS50110"/>
    </source>
</evidence>
<dbReference type="InterPro" id="IPR013783">
    <property type="entry name" value="Ig-like_fold"/>
</dbReference>
<dbReference type="SUPFAM" id="SSF63829">
    <property type="entry name" value="Calcium-dependent phosphotriesterase"/>
    <property type="match status" value="3"/>
</dbReference>
<gene>
    <name evidence="11" type="ORF">OSR52_14460</name>
</gene>
<dbReference type="Gene3D" id="3.30.565.10">
    <property type="entry name" value="Histidine kinase-like ATPase, C-terminal domain"/>
    <property type="match status" value="1"/>
</dbReference>
<dbReference type="SMART" id="SM00342">
    <property type="entry name" value="HTH_ARAC"/>
    <property type="match status" value="1"/>
</dbReference>
<dbReference type="SUPFAM" id="SSF55874">
    <property type="entry name" value="ATPase domain of HSP90 chaperone/DNA topoisomerase II/histidine kinase"/>
    <property type="match status" value="1"/>
</dbReference>
<keyword evidence="5" id="KW-0238">DNA-binding</keyword>
<dbReference type="Pfam" id="PF00512">
    <property type="entry name" value="HisKA"/>
    <property type="match status" value="1"/>
</dbReference>
<dbReference type="Pfam" id="PF07494">
    <property type="entry name" value="Reg_prop"/>
    <property type="match status" value="5"/>
</dbReference>
<dbReference type="Gene3D" id="1.10.287.130">
    <property type="match status" value="1"/>
</dbReference>
<dbReference type="GO" id="GO:0005524">
    <property type="term" value="F:ATP binding"/>
    <property type="evidence" value="ECO:0007669"/>
    <property type="project" value="UniProtKB-KW"/>
</dbReference>
<evidence type="ECO:0000256" key="5">
    <source>
        <dbReference type="ARBA" id="ARBA00023125"/>
    </source>
</evidence>
<dbReference type="Gene3D" id="3.40.50.2300">
    <property type="match status" value="1"/>
</dbReference>
<evidence type="ECO:0000256" key="7">
    <source>
        <dbReference type="PROSITE-ProRule" id="PRU00169"/>
    </source>
</evidence>
<dbReference type="InterPro" id="IPR003661">
    <property type="entry name" value="HisK_dim/P_dom"/>
</dbReference>
<comment type="catalytic activity">
    <reaction evidence="1">
        <text>ATP + protein L-histidine = ADP + protein N-phospho-L-histidine.</text>
        <dbReference type="EC" id="2.7.13.3"/>
    </reaction>
</comment>
<proteinExistence type="predicted"/>
<dbReference type="Gene3D" id="2.130.10.10">
    <property type="entry name" value="YVTN repeat-like/Quinoprotein amine dehydrogenase"/>
    <property type="match status" value="2"/>
</dbReference>
<evidence type="ECO:0000313" key="11">
    <source>
        <dbReference type="EMBL" id="MDG3587074.1"/>
    </source>
</evidence>
<reference evidence="11" key="1">
    <citation type="submission" date="2022-11" db="EMBL/GenBank/DDBJ databases">
        <title>High-quality draft genome sequence of Galbibacter sp. strain CMA-7.</title>
        <authorList>
            <person name="Wei L."/>
            <person name="Dong C."/>
            <person name="Shao Z."/>
        </authorList>
    </citation>
    <scope>NUCLEOTIDE SEQUENCE</scope>
    <source>
        <strain evidence="11">CMA-7</strain>
    </source>
</reference>
<dbReference type="InterPro" id="IPR005467">
    <property type="entry name" value="His_kinase_dom"/>
</dbReference>
<accession>A0ABT6FUX6</accession>
<dbReference type="InterPro" id="IPR004358">
    <property type="entry name" value="Sig_transdc_His_kin-like_C"/>
</dbReference>
<dbReference type="Pfam" id="PF02518">
    <property type="entry name" value="HATPase_c"/>
    <property type="match status" value="1"/>
</dbReference>
<dbReference type="InterPro" id="IPR003594">
    <property type="entry name" value="HATPase_dom"/>
</dbReference>
<dbReference type="PRINTS" id="PR00344">
    <property type="entry name" value="BCTRLSENSOR"/>
</dbReference>
<dbReference type="EC" id="2.7.13.3" evidence="2"/>
<keyword evidence="6" id="KW-0804">Transcription</keyword>
<keyword evidence="4" id="KW-0805">Transcription regulation</keyword>
<dbReference type="SMART" id="SM00448">
    <property type="entry name" value="REC"/>
    <property type="match status" value="1"/>
</dbReference>
<dbReference type="Proteomes" id="UP001153642">
    <property type="component" value="Unassembled WGS sequence"/>
</dbReference>
<evidence type="ECO:0000259" key="9">
    <source>
        <dbReference type="PROSITE" id="PS50109"/>
    </source>
</evidence>
<feature type="domain" description="Histidine kinase" evidence="9">
    <location>
        <begin position="829"/>
        <end position="1062"/>
    </location>
</feature>
<evidence type="ECO:0000256" key="6">
    <source>
        <dbReference type="ARBA" id="ARBA00023163"/>
    </source>
</evidence>
<evidence type="ECO:0000259" key="8">
    <source>
        <dbReference type="PROSITE" id="PS01124"/>
    </source>
</evidence>
<dbReference type="InterPro" id="IPR036890">
    <property type="entry name" value="HATPase_C_sf"/>
</dbReference>
<protein>
    <recommendedName>
        <fullName evidence="2">histidine kinase</fullName>
        <ecNumber evidence="2">2.7.13.3</ecNumber>
    </recommendedName>
</protein>
<dbReference type="PROSITE" id="PS50109">
    <property type="entry name" value="HIS_KIN"/>
    <property type="match status" value="1"/>
</dbReference>